<evidence type="ECO:0000256" key="3">
    <source>
        <dbReference type="ARBA" id="ARBA00022692"/>
    </source>
</evidence>
<accession>A0A7K1TZT1</accession>
<dbReference type="AlphaFoldDB" id="A0A7K1TZT1"/>
<proteinExistence type="predicted"/>
<feature type="transmembrane region" description="Helical" evidence="6">
    <location>
        <begin position="324"/>
        <end position="352"/>
    </location>
</feature>
<feature type="transmembrane region" description="Helical" evidence="6">
    <location>
        <begin position="21"/>
        <end position="41"/>
    </location>
</feature>
<evidence type="ECO:0000313" key="10">
    <source>
        <dbReference type="Proteomes" id="UP000461730"/>
    </source>
</evidence>
<evidence type="ECO:0000256" key="1">
    <source>
        <dbReference type="ARBA" id="ARBA00004651"/>
    </source>
</evidence>
<evidence type="ECO:0000256" key="2">
    <source>
        <dbReference type="ARBA" id="ARBA00022475"/>
    </source>
</evidence>
<keyword evidence="5 6" id="KW-0472">Membrane</keyword>
<dbReference type="RefSeq" id="WP_157304954.1">
    <property type="nucleotide sequence ID" value="NZ_WRXN01000001.1"/>
</dbReference>
<evidence type="ECO:0000256" key="4">
    <source>
        <dbReference type="ARBA" id="ARBA00022989"/>
    </source>
</evidence>
<dbReference type="Pfam" id="PF12704">
    <property type="entry name" value="MacB_PCD"/>
    <property type="match status" value="2"/>
</dbReference>
<feature type="domain" description="ABC3 transporter permease C-terminal" evidence="7">
    <location>
        <begin position="672"/>
        <end position="785"/>
    </location>
</feature>
<organism evidence="9 10">
    <name type="scientific">Chitinophaga tropicalis</name>
    <dbReference type="NCBI Taxonomy" id="2683588"/>
    <lineage>
        <taxon>Bacteria</taxon>
        <taxon>Pseudomonadati</taxon>
        <taxon>Bacteroidota</taxon>
        <taxon>Chitinophagia</taxon>
        <taxon>Chitinophagales</taxon>
        <taxon>Chitinophagaceae</taxon>
        <taxon>Chitinophaga</taxon>
    </lineage>
</organism>
<evidence type="ECO:0000256" key="6">
    <source>
        <dbReference type="SAM" id="Phobius"/>
    </source>
</evidence>
<dbReference type="PANTHER" id="PTHR30572:SF18">
    <property type="entry name" value="ABC-TYPE MACROLIDE FAMILY EXPORT SYSTEM PERMEASE COMPONENT 2"/>
    <property type="match status" value="1"/>
</dbReference>
<feature type="transmembrane region" description="Helical" evidence="6">
    <location>
        <begin position="721"/>
        <end position="741"/>
    </location>
</feature>
<feature type="transmembrane region" description="Helical" evidence="6">
    <location>
        <begin position="753"/>
        <end position="778"/>
    </location>
</feature>
<protein>
    <submittedName>
        <fullName evidence="9">FtsX-like permease family protein</fullName>
    </submittedName>
</protein>
<keyword evidence="3 6" id="KW-0812">Transmembrane</keyword>
<keyword evidence="10" id="KW-1185">Reference proteome</keyword>
<feature type="transmembrane region" description="Helical" evidence="6">
    <location>
        <begin position="416"/>
        <end position="440"/>
    </location>
</feature>
<dbReference type="EMBL" id="WRXN01000001">
    <property type="protein sequence ID" value="MVT07566.1"/>
    <property type="molecule type" value="Genomic_DNA"/>
</dbReference>
<dbReference type="GO" id="GO:0005886">
    <property type="term" value="C:plasma membrane"/>
    <property type="evidence" value="ECO:0007669"/>
    <property type="project" value="UniProtKB-SubCell"/>
</dbReference>
<evidence type="ECO:0000313" key="9">
    <source>
        <dbReference type="EMBL" id="MVT07566.1"/>
    </source>
</evidence>
<feature type="transmembrane region" description="Helical" evidence="6">
    <location>
        <begin position="372"/>
        <end position="395"/>
    </location>
</feature>
<evidence type="ECO:0000259" key="8">
    <source>
        <dbReference type="Pfam" id="PF12704"/>
    </source>
</evidence>
<keyword evidence="4 6" id="KW-1133">Transmembrane helix</keyword>
<dbReference type="InterPro" id="IPR025857">
    <property type="entry name" value="MacB_PCD"/>
</dbReference>
<dbReference type="InterPro" id="IPR003838">
    <property type="entry name" value="ABC3_permease_C"/>
</dbReference>
<feature type="transmembrane region" description="Helical" evidence="6">
    <location>
        <begin position="281"/>
        <end position="303"/>
    </location>
</feature>
<name>A0A7K1TZT1_9BACT</name>
<dbReference type="Proteomes" id="UP000461730">
    <property type="component" value="Unassembled WGS sequence"/>
</dbReference>
<dbReference type="InterPro" id="IPR050250">
    <property type="entry name" value="Macrolide_Exporter_MacB"/>
</dbReference>
<dbReference type="GO" id="GO:0022857">
    <property type="term" value="F:transmembrane transporter activity"/>
    <property type="evidence" value="ECO:0007669"/>
    <property type="project" value="TreeGrafter"/>
</dbReference>
<dbReference type="Pfam" id="PF02687">
    <property type="entry name" value="FtsX"/>
    <property type="match status" value="2"/>
</dbReference>
<keyword evidence="2" id="KW-1003">Cell membrane</keyword>
<feature type="domain" description="MacB-like periplasmic core" evidence="8">
    <location>
        <begin position="426"/>
        <end position="636"/>
    </location>
</feature>
<feature type="domain" description="MacB-like periplasmic core" evidence="8">
    <location>
        <begin position="21"/>
        <end position="237"/>
    </location>
</feature>
<feature type="transmembrane region" description="Helical" evidence="6">
    <location>
        <begin position="672"/>
        <end position="693"/>
    </location>
</feature>
<evidence type="ECO:0000256" key="5">
    <source>
        <dbReference type="ARBA" id="ARBA00023136"/>
    </source>
</evidence>
<sequence length="792" mass="88283">MFESYLKAAIRNLFRNKAYNFLNISGLAIGIVCAGIIFLWVEDEMTFDHTHQKRDRIYALMANWDYSGYIPTFSSMPGLAGPEVKRDIPGIKESCRITGFTPPFLFSIGEKSMYASGRYADPSLFDIFTLPFTEGNSATAFKDLYSIVVTQKTARKFFGVDKGVVGRRVKVDNKQEYTISGVIRDIPENSSIQFEWVAPFQLYYQQNDWLNNWTNNGIDTYVELEPAANPAAIDKKLYNFIQQRAPEAINHIFLFNMNDWRLHGNFVNGKQSGGRIQYVRMFSIIAWIILLIACINFMNLATARSEKRAREVGVRKVMGANRGGLIVQFIGEALLMATLACIMALIIIMLILPACNALMDKNLTLGLGNPVHIMALVMIIFICGLVAGSYPSFYLSSFHPVAVLKGFGIKEGGAAFIRKGLVILQFTVSIMLIISTVIIYQQIQHVKTRDLGFNKDLLLSMSIQGNMVQHFNAIKQDLLNTGVVENAALTDHVTIYGGNNTNSMRWKGKPENENVLISQRLVSPEFIKTSGMQLIEGRDFYQNGDSSNVIITASLAKLMGEGSAIGKTLEIPSPYGRDKLLVLNVVGVLKDYVYGDMYSKRSDPVVFFCYPNAAALMYVKLKPATDPAAALSAVEKVMVRDNPGYPFEYTFVNDQFNNMFQAEMLVGRLSRVFALLAIIISCLGLFGLAAYTAERRTREIGIRKVLGASVTGITALLSRDFLRLVGISCIIGFPLAWWAMSVWLQGYAYRVSIHWWVFVMTGAAALLISLFTVSFQAIKAAVMNPVKSLKAE</sequence>
<gene>
    <name evidence="9" type="ORF">GO493_04780</name>
</gene>
<reference evidence="9 10" key="1">
    <citation type="submission" date="2019-12" db="EMBL/GenBank/DDBJ databases">
        <title>Chitinophaga sp. strain ysch24 (GDMCC 1.1355), whole genome shotgun sequence.</title>
        <authorList>
            <person name="Zhang X."/>
        </authorList>
    </citation>
    <scope>NUCLEOTIDE SEQUENCE [LARGE SCALE GENOMIC DNA]</scope>
    <source>
        <strain evidence="10">ysch24</strain>
    </source>
</reference>
<dbReference type="PANTHER" id="PTHR30572">
    <property type="entry name" value="MEMBRANE COMPONENT OF TRANSPORTER-RELATED"/>
    <property type="match status" value="1"/>
</dbReference>
<comment type="caution">
    <text evidence="9">The sequence shown here is derived from an EMBL/GenBank/DDBJ whole genome shotgun (WGS) entry which is preliminary data.</text>
</comment>
<evidence type="ECO:0000259" key="7">
    <source>
        <dbReference type="Pfam" id="PF02687"/>
    </source>
</evidence>
<feature type="domain" description="ABC3 transporter permease C-terminal" evidence="7">
    <location>
        <begin position="284"/>
        <end position="398"/>
    </location>
</feature>
<comment type="subcellular location">
    <subcellularLocation>
        <location evidence="1">Cell membrane</location>
        <topology evidence="1">Multi-pass membrane protein</topology>
    </subcellularLocation>
</comment>